<evidence type="ECO:0000313" key="3">
    <source>
        <dbReference type="WBParaSite" id="PgR083X_g026_t05"/>
    </source>
</evidence>
<reference evidence="3 4" key="1">
    <citation type="submission" date="2022-11" db="UniProtKB">
        <authorList>
            <consortium name="WormBaseParasite"/>
        </authorList>
    </citation>
    <scope>IDENTIFICATION</scope>
</reference>
<sequence>MTSGSPSRFRSRLMFIVESLDLLHFRGCCCLFFFFTELNKVCILHFIMLSVYLYFLRYFGAIWWVLTSISSVLL</sequence>
<keyword evidence="1" id="KW-1133">Transmembrane helix</keyword>
<keyword evidence="2" id="KW-1185">Reference proteome</keyword>
<dbReference type="Proteomes" id="UP000887569">
    <property type="component" value="Unplaced"/>
</dbReference>
<feature type="transmembrane region" description="Helical" evidence="1">
    <location>
        <begin position="42"/>
        <end position="66"/>
    </location>
</feature>
<dbReference type="WBParaSite" id="PgR083X_g026_t06">
    <property type="protein sequence ID" value="PgR083X_g026_t06"/>
    <property type="gene ID" value="PgR083X_g026"/>
</dbReference>
<proteinExistence type="predicted"/>
<organism evidence="2 3">
    <name type="scientific">Parascaris univalens</name>
    <name type="common">Nematode worm</name>
    <dbReference type="NCBI Taxonomy" id="6257"/>
    <lineage>
        <taxon>Eukaryota</taxon>
        <taxon>Metazoa</taxon>
        <taxon>Ecdysozoa</taxon>
        <taxon>Nematoda</taxon>
        <taxon>Chromadorea</taxon>
        <taxon>Rhabditida</taxon>
        <taxon>Spirurina</taxon>
        <taxon>Ascaridomorpha</taxon>
        <taxon>Ascaridoidea</taxon>
        <taxon>Ascarididae</taxon>
        <taxon>Parascaris</taxon>
    </lineage>
</organism>
<keyword evidence="1" id="KW-0472">Membrane</keyword>
<dbReference type="AlphaFoldDB" id="A0A915C302"/>
<keyword evidence="1" id="KW-0812">Transmembrane</keyword>
<accession>A0A915C302</accession>
<protein>
    <submittedName>
        <fullName evidence="3 4">Ovule protein</fullName>
    </submittedName>
</protein>
<dbReference type="WBParaSite" id="PgR083X_g026_t05">
    <property type="protein sequence ID" value="PgR083X_g026_t05"/>
    <property type="gene ID" value="PgR083X_g026"/>
</dbReference>
<evidence type="ECO:0000313" key="2">
    <source>
        <dbReference type="Proteomes" id="UP000887569"/>
    </source>
</evidence>
<name>A0A915C302_PARUN</name>
<evidence type="ECO:0000256" key="1">
    <source>
        <dbReference type="SAM" id="Phobius"/>
    </source>
</evidence>
<evidence type="ECO:0000313" key="4">
    <source>
        <dbReference type="WBParaSite" id="PgR083X_g026_t06"/>
    </source>
</evidence>
<feature type="transmembrane region" description="Helical" evidence="1">
    <location>
        <begin position="12"/>
        <end position="35"/>
    </location>
</feature>